<comment type="caution">
    <text evidence="1">The sequence shown here is derived from an EMBL/GenBank/DDBJ whole genome shotgun (WGS) entry which is preliminary data.</text>
</comment>
<dbReference type="EMBL" id="NEFA01000004">
    <property type="protein sequence ID" value="OYR06472.1"/>
    <property type="molecule type" value="Genomic_DNA"/>
</dbReference>
<name>A0AA44SLX7_CITFR</name>
<dbReference type="Proteomes" id="UP000215827">
    <property type="component" value="Unassembled WGS sequence"/>
</dbReference>
<organism evidence="1 2">
    <name type="scientific">Citrobacter freundii</name>
    <dbReference type="NCBI Taxonomy" id="546"/>
    <lineage>
        <taxon>Bacteria</taxon>
        <taxon>Pseudomonadati</taxon>
        <taxon>Pseudomonadota</taxon>
        <taxon>Gammaproteobacteria</taxon>
        <taxon>Enterobacterales</taxon>
        <taxon>Enterobacteriaceae</taxon>
        <taxon>Citrobacter</taxon>
        <taxon>Citrobacter freundii complex</taxon>
    </lineage>
</organism>
<evidence type="ECO:0000313" key="2">
    <source>
        <dbReference type="Proteomes" id="UP000215827"/>
    </source>
</evidence>
<evidence type="ECO:0000313" key="1">
    <source>
        <dbReference type="EMBL" id="OYR06472.1"/>
    </source>
</evidence>
<sequence length="70" mass="7875">MMPVILLRRLKQKAAPVGPALFYSSSFKLQVCWLLSLTRITCPCKLIGVHSLAVFLQLEIHRVSYQASDS</sequence>
<protein>
    <submittedName>
        <fullName evidence="1">Uncharacterized protein</fullName>
    </submittedName>
</protein>
<gene>
    <name evidence="1" type="ORF">B9P89_05190</name>
</gene>
<accession>A0AA44SLX7</accession>
<proteinExistence type="predicted"/>
<dbReference type="AlphaFoldDB" id="A0AA44SLX7"/>
<reference evidence="1 2" key="1">
    <citation type="submission" date="2017-04" db="EMBL/GenBank/DDBJ databases">
        <title>Emergence of KPC-2-producing Citrobacter isolates from sediments of a Chinese river.</title>
        <authorList>
            <person name="Zheng B."/>
        </authorList>
    </citation>
    <scope>NUCLEOTIDE SEQUENCE [LARGE SCALE GENOMIC DNA]</scope>
    <source>
        <strain evidence="1 2">C191</strain>
    </source>
</reference>